<gene>
    <name evidence="2" type="ORF">A7J57_04230</name>
</gene>
<evidence type="ECO:0000259" key="1">
    <source>
        <dbReference type="Pfam" id="PF05899"/>
    </source>
</evidence>
<dbReference type="PANTHER" id="PTHR40943:SF1">
    <property type="entry name" value="CYTOPLASMIC PROTEIN"/>
    <property type="match status" value="1"/>
</dbReference>
<dbReference type="InterPro" id="IPR011051">
    <property type="entry name" value="RmlC_Cupin_sf"/>
</dbReference>
<dbReference type="AlphaFoldDB" id="A0A176X6W2"/>
<feature type="domain" description="(S)-ureidoglycine aminohydrolase cupin" evidence="1">
    <location>
        <begin position="69"/>
        <end position="139"/>
    </location>
</feature>
<dbReference type="Gene3D" id="2.60.120.10">
    <property type="entry name" value="Jelly Rolls"/>
    <property type="match status" value="1"/>
</dbReference>
<dbReference type="CDD" id="cd02227">
    <property type="entry name" value="cupin_TM1112-like"/>
    <property type="match status" value="1"/>
</dbReference>
<dbReference type="InterPro" id="IPR008579">
    <property type="entry name" value="UGlyAH_Cupin_dom"/>
</dbReference>
<sequence length="170" mass="18968">MSLKMMFAAAATMAVRTIPILPVYLRRNQDEGVVSASCTDLRLQPAPINPEWIVSGNPQARAADHSRSGDRASSTAMWDCTAGEFRWFFGWDETVYILEGEVHVTAEDGSVSILRAGDVAYFPAGTWATWRVDDYVRKVAFMRRPFPKALALAYRVKNKLFAGRSYKLAA</sequence>
<dbReference type="Proteomes" id="UP000077098">
    <property type="component" value="Unassembled WGS sequence"/>
</dbReference>
<evidence type="ECO:0000313" key="3">
    <source>
        <dbReference type="Proteomes" id="UP000077098"/>
    </source>
</evidence>
<proteinExistence type="predicted"/>
<evidence type="ECO:0000313" key="2">
    <source>
        <dbReference type="EMBL" id="OAE43488.1"/>
    </source>
</evidence>
<protein>
    <submittedName>
        <fullName evidence="2">Cupin</fullName>
    </submittedName>
</protein>
<reference evidence="2 3" key="1">
    <citation type="submission" date="2016-05" db="EMBL/GenBank/DDBJ databases">
        <authorList>
            <person name="Lavstsen T."/>
            <person name="Jespersen J.S."/>
        </authorList>
    </citation>
    <scope>NUCLEOTIDE SEQUENCE [LARGE SCALE GENOMIC DNA]</scope>
    <source>
        <strain evidence="2 3">KCJ1736</strain>
    </source>
</reference>
<dbReference type="RefSeq" id="WP_063949508.1">
    <property type="nucleotide sequence ID" value="NZ_JBJDNA010000001.1"/>
</dbReference>
<dbReference type="InterPro" id="IPR014710">
    <property type="entry name" value="RmlC-like_jellyroll"/>
</dbReference>
<dbReference type="PANTHER" id="PTHR40943">
    <property type="entry name" value="CYTOPLASMIC PROTEIN-RELATED"/>
    <property type="match status" value="1"/>
</dbReference>
<accession>A0A176X6W2</accession>
<dbReference type="EMBL" id="LXPS01000022">
    <property type="protein sequence ID" value="OAE43488.1"/>
    <property type="molecule type" value="Genomic_DNA"/>
</dbReference>
<dbReference type="SUPFAM" id="SSF51182">
    <property type="entry name" value="RmlC-like cupins"/>
    <property type="match status" value="1"/>
</dbReference>
<comment type="caution">
    <text evidence="2">The sequence shown here is derived from an EMBL/GenBank/DDBJ whole genome shotgun (WGS) entry which is preliminary data.</text>
</comment>
<name>A0A176X6W2_AGRTU</name>
<dbReference type="Pfam" id="PF05899">
    <property type="entry name" value="Cupin_3"/>
    <property type="match status" value="1"/>
</dbReference>
<organism evidence="2 3">
    <name type="scientific">Agrobacterium tumefaciens</name>
    <dbReference type="NCBI Taxonomy" id="358"/>
    <lineage>
        <taxon>Bacteria</taxon>
        <taxon>Pseudomonadati</taxon>
        <taxon>Pseudomonadota</taxon>
        <taxon>Alphaproteobacteria</taxon>
        <taxon>Hyphomicrobiales</taxon>
        <taxon>Rhizobiaceae</taxon>
        <taxon>Rhizobium/Agrobacterium group</taxon>
        <taxon>Agrobacterium</taxon>
        <taxon>Agrobacterium tumefaciens complex</taxon>
    </lineage>
</organism>